<dbReference type="PANTHER" id="PTHR46553:SF3">
    <property type="entry name" value="ADENINE NUCLEOTIDE ALPHA HYDROLASES-LIKE SUPERFAMILY PROTEIN"/>
    <property type="match status" value="1"/>
</dbReference>
<dbReference type="AlphaFoldDB" id="A0A9W6LZR5"/>
<keyword evidence="4" id="KW-1185">Reference proteome</keyword>
<organism evidence="3 4">
    <name type="scientific">Leifsonia poae</name>
    <dbReference type="NCBI Taxonomy" id="110933"/>
    <lineage>
        <taxon>Bacteria</taxon>
        <taxon>Bacillati</taxon>
        <taxon>Actinomycetota</taxon>
        <taxon>Actinomycetes</taxon>
        <taxon>Micrococcales</taxon>
        <taxon>Microbacteriaceae</taxon>
        <taxon>Leifsonia</taxon>
    </lineage>
</organism>
<dbReference type="InterPro" id="IPR006016">
    <property type="entry name" value="UspA"/>
</dbReference>
<comment type="caution">
    <text evidence="3">The sequence shown here is derived from an EMBL/GenBank/DDBJ whole genome shotgun (WGS) entry which is preliminary data.</text>
</comment>
<dbReference type="CDD" id="cd00293">
    <property type="entry name" value="USP-like"/>
    <property type="match status" value="1"/>
</dbReference>
<dbReference type="InterPro" id="IPR014729">
    <property type="entry name" value="Rossmann-like_a/b/a_fold"/>
</dbReference>
<protein>
    <submittedName>
        <fullName evidence="3">Universal stress protein</fullName>
    </submittedName>
</protein>
<dbReference type="PANTHER" id="PTHR46553">
    <property type="entry name" value="ADENINE NUCLEOTIDE ALPHA HYDROLASES-LIKE SUPERFAMILY PROTEIN"/>
    <property type="match status" value="1"/>
</dbReference>
<evidence type="ECO:0000259" key="2">
    <source>
        <dbReference type="Pfam" id="PF00582"/>
    </source>
</evidence>
<reference evidence="3" key="1">
    <citation type="journal article" date="2014" name="Int. J. Syst. Evol. Microbiol.">
        <title>Complete genome sequence of Corynebacterium casei LMG S-19264T (=DSM 44701T), isolated from a smear-ripened cheese.</title>
        <authorList>
            <consortium name="US DOE Joint Genome Institute (JGI-PGF)"/>
            <person name="Walter F."/>
            <person name="Albersmeier A."/>
            <person name="Kalinowski J."/>
            <person name="Ruckert C."/>
        </authorList>
    </citation>
    <scope>NUCLEOTIDE SEQUENCE</scope>
    <source>
        <strain evidence="3">VKM Ac-1401</strain>
    </source>
</reference>
<dbReference type="Pfam" id="PF00582">
    <property type="entry name" value="Usp"/>
    <property type="match status" value="2"/>
</dbReference>
<evidence type="ECO:0000313" key="3">
    <source>
        <dbReference type="EMBL" id="GLJ76528.1"/>
    </source>
</evidence>
<dbReference type="RefSeq" id="WP_271177192.1">
    <property type="nucleotide sequence ID" value="NZ_BAAAJO010000008.1"/>
</dbReference>
<dbReference type="SUPFAM" id="SSF52402">
    <property type="entry name" value="Adenine nucleotide alpha hydrolases-like"/>
    <property type="match status" value="2"/>
</dbReference>
<reference evidence="3" key="2">
    <citation type="submission" date="2023-01" db="EMBL/GenBank/DDBJ databases">
        <authorList>
            <person name="Sun Q."/>
            <person name="Evtushenko L."/>
        </authorList>
    </citation>
    <scope>NUCLEOTIDE SEQUENCE</scope>
    <source>
        <strain evidence="3">VKM Ac-1401</strain>
    </source>
</reference>
<proteinExistence type="inferred from homology"/>
<evidence type="ECO:0000256" key="1">
    <source>
        <dbReference type="ARBA" id="ARBA00008791"/>
    </source>
</evidence>
<comment type="similarity">
    <text evidence="1">Belongs to the universal stress protein A family.</text>
</comment>
<dbReference type="PRINTS" id="PR01438">
    <property type="entry name" value="UNVRSLSTRESS"/>
</dbReference>
<dbReference type="InterPro" id="IPR006015">
    <property type="entry name" value="Universal_stress_UspA"/>
</dbReference>
<gene>
    <name evidence="3" type="ORF">GCM10017584_21020</name>
</gene>
<feature type="domain" description="UspA" evidence="2">
    <location>
        <begin position="1"/>
        <end position="135"/>
    </location>
</feature>
<dbReference type="EMBL" id="BSEN01000009">
    <property type="protein sequence ID" value="GLJ76528.1"/>
    <property type="molecule type" value="Genomic_DNA"/>
</dbReference>
<evidence type="ECO:0000313" key="4">
    <source>
        <dbReference type="Proteomes" id="UP001142372"/>
    </source>
</evidence>
<sequence length="289" mass="31148">MTERTVVCWNGSPAADAALSWGSAREALHGGTVTVIDVVDAGTYLGDDDAFDRAFEAQEVELEGAIRRVRTTWPNVDVRSAVVKGDPVELLFAETGPNVLVIVGTKRRTAPRARYGWSFGARLAAGASGPVAIVPQSVPDEPPRTGIVVGVDGTPVGDRALDFAAREASLRGEQLTIVHAWQEPLAWYPTAKPDDDFLEAMRRARRELLDDRVQSISAHYASLTVESMLVHGEPVIALRDAARSASALVVGSRRLGDWKRAWLGSVSHGMILELVSPTIVVGPEEDHDD</sequence>
<accession>A0A9W6LZR5</accession>
<feature type="domain" description="UspA" evidence="2">
    <location>
        <begin position="147"/>
        <end position="281"/>
    </location>
</feature>
<dbReference type="Gene3D" id="3.40.50.620">
    <property type="entry name" value="HUPs"/>
    <property type="match status" value="2"/>
</dbReference>
<name>A0A9W6LZR5_9MICO</name>
<dbReference type="Proteomes" id="UP001142372">
    <property type="component" value="Unassembled WGS sequence"/>
</dbReference>